<accession>A0AAV2SI68</accession>
<feature type="non-terminal residue" evidence="5">
    <location>
        <position position="1"/>
    </location>
</feature>
<evidence type="ECO:0000256" key="3">
    <source>
        <dbReference type="ARBA" id="ARBA00023242"/>
    </source>
</evidence>
<evidence type="ECO:0000256" key="2">
    <source>
        <dbReference type="ARBA" id="ARBA00022801"/>
    </source>
</evidence>
<dbReference type="CDD" id="cd18793">
    <property type="entry name" value="SF2_C_SNF"/>
    <property type="match status" value="1"/>
</dbReference>
<protein>
    <recommendedName>
        <fullName evidence="4">Helicase ATP-binding domain-containing protein</fullName>
    </recommendedName>
</protein>
<evidence type="ECO:0000313" key="5">
    <source>
        <dbReference type="EMBL" id="CAL4193182.1"/>
    </source>
</evidence>
<dbReference type="SUPFAM" id="SSF52540">
    <property type="entry name" value="P-loop containing nucleoside triphosphate hydrolases"/>
    <property type="match status" value="2"/>
</dbReference>
<evidence type="ECO:0000259" key="4">
    <source>
        <dbReference type="PROSITE" id="PS51192"/>
    </source>
</evidence>
<dbReference type="InterPro" id="IPR002464">
    <property type="entry name" value="DNA/RNA_helicase_DEAH_CS"/>
</dbReference>
<dbReference type="PANTHER" id="PTHR45623">
    <property type="entry name" value="CHROMODOMAIN-HELICASE-DNA-BINDING PROTEIN 3-RELATED-RELATED"/>
    <property type="match status" value="1"/>
</dbReference>
<dbReference type="PROSITE" id="PS51192">
    <property type="entry name" value="HELICASE_ATP_BIND_1"/>
    <property type="match status" value="1"/>
</dbReference>
<proteinExistence type="predicted"/>
<dbReference type="GO" id="GO:0016887">
    <property type="term" value="F:ATP hydrolysis activity"/>
    <property type="evidence" value="ECO:0007669"/>
    <property type="project" value="TreeGrafter"/>
</dbReference>
<feature type="domain" description="Helicase ATP-binding" evidence="4">
    <location>
        <begin position="1"/>
        <end position="55"/>
    </location>
</feature>
<organism evidence="5 6">
    <name type="scientific">Meganyctiphanes norvegica</name>
    <name type="common">Northern krill</name>
    <name type="synonym">Thysanopoda norvegica</name>
    <dbReference type="NCBI Taxonomy" id="48144"/>
    <lineage>
        <taxon>Eukaryota</taxon>
        <taxon>Metazoa</taxon>
        <taxon>Ecdysozoa</taxon>
        <taxon>Arthropoda</taxon>
        <taxon>Crustacea</taxon>
        <taxon>Multicrustacea</taxon>
        <taxon>Malacostraca</taxon>
        <taxon>Eumalacostraca</taxon>
        <taxon>Eucarida</taxon>
        <taxon>Euphausiacea</taxon>
        <taxon>Euphausiidae</taxon>
        <taxon>Meganyctiphanes</taxon>
    </lineage>
</organism>
<keyword evidence="2" id="KW-0378">Hydrolase</keyword>
<gene>
    <name evidence="5" type="ORF">MNOR_LOCUS36811</name>
</gene>
<feature type="non-terminal residue" evidence="5">
    <location>
        <position position="249"/>
    </location>
</feature>
<dbReference type="InterPro" id="IPR001650">
    <property type="entry name" value="Helicase_C-like"/>
</dbReference>
<dbReference type="GO" id="GO:0003682">
    <property type="term" value="F:chromatin binding"/>
    <property type="evidence" value="ECO:0007669"/>
    <property type="project" value="TreeGrafter"/>
</dbReference>
<dbReference type="GO" id="GO:0042393">
    <property type="term" value="F:histone binding"/>
    <property type="evidence" value="ECO:0007669"/>
    <property type="project" value="TreeGrafter"/>
</dbReference>
<dbReference type="AlphaFoldDB" id="A0AAV2SI68"/>
<dbReference type="Proteomes" id="UP001497623">
    <property type="component" value="Unassembled WGS sequence"/>
</dbReference>
<dbReference type="GO" id="GO:0005634">
    <property type="term" value="C:nucleus"/>
    <property type="evidence" value="ECO:0007669"/>
    <property type="project" value="UniProtKB-SubCell"/>
</dbReference>
<dbReference type="Pfam" id="PF00176">
    <property type="entry name" value="SNF2-rel_dom"/>
    <property type="match status" value="1"/>
</dbReference>
<reference evidence="5 6" key="1">
    <citation type="submission" date="2024-05" db="EMBL/GenBank/DDBJ databases">
        <authorList>
            <person name="Wallberg A."/>
        </authorList>
    </citation>
    <scope>NUCLEOTIDE SEQUENCE [LARGE SCALE GENOMIC DNA]</scope>
</reference>
<dbReference type="PROSITE" id="PS00690">
    <property type="entry name" value="DEAH_ATP_HELICASE"/>
    <property type="match status" value="1"/>
</dbReference>
<dbReference type="PANTHER" id="PTHR45623:SF49">
    <property type="entry name" value="SWI_SNF-RELATED MATRIX-ASSOCIATED ACTIN-DEPENDENT REGULATOR OF CHROMATIN SUBFAMILY A MEMBER 5"/>
    <property type="match status" value="1"/>
</dbReference>
<dbReference type="InterPro" id="IPR038718">
    <property type="entry name" value="SNF2-like_sf"/>
</dbReference>
<evidence type="ECO:0000256" key="1">
    <source>
        <dbReference type="ARBA" id="ARBA00004123"/>
    </source>
</evidence>
<dbReference type="InterPro" id="IPR014001">
    <property type="entry name" value="Helicase_ATP-bd"/>
</dbReference>
<dbReference type="GO" id="GO:0005524">
    <property type="term" value="F:ATP binding"/>
    <property type="evidence" value="ECO:0007669"/>
    <property type="project" value="InterPro"/>
</dbReference>
<dbReference type="GO" id="GO:0034728">
    <property type="term" value="P:nucleosome organization"/>
    <property type="evidence" value="ECO:0007669"/>
    <property type="project" value="TreeGrafter"/>
</dbReference>
<sequence length="249" mass="29117">SYLVIDEAHRIKNENSKLSMTVRMLRVESRLLLTGTPLQNNLHELWALLNFLMPDKFDDSEAFNSQFNEKNCLENETLVGKLHTILKPYMLRRIKSEVEKGLLPKKETMVFVKLTKMQVDWYKKILMQDVTILNPGTMKVEKTRINNTAMHLRKVCNHPYLFKGAEEGPPFYTDFRLVENSGKLLFLDKLLPRLKAEGSRVLLFCTMTRCLDIIDDYLFWRGYKYCRLDGSTDHNTRQKLMDAYNAPGS</sequence>
<dbReference type="GO" id="GO:0000785">
    <property type="term" value="C:chromatin"/>
    <property type="evidence" value="ECO:0007669"/>
    <property type="project" value="TreeGrafter"/>
</dbReference>
<dbReference type="Gene3D" id="3.40.50.300">
    <property type="entry name" value="P-loop containing nucleotide triphosphate hydrolases"/>
    <property type="match status" value="1"/>
</dbReference>
<comment type="caution">
    <text evidence="5">The sequence shown here is derived from an EMBL/GenBank/DDBJ whole genome shotgun (WGS) entry which is preliminary data.</text>
</comment>
<name>A0AAV2SI68_MEGNR</name>
<dbReference type="Gene3D" id="3.40.50.10810">
    <property type="entry name" value="Tandem AAA-ATPase domain"/>
    <property type="match status" value="1"/>
</dbReference>
<dbReference type="GO" id="GO:0003677">
    <property type="term" value="F:DNA binding"/>
    <property type="evidence" value="ECO:0007669"/>
    <property type="project" value="TreeGrafter"/>
</dbReference>
<dbReference type="InterPro" id="IPR000330">
    <property type="entry name" value="SNF2_N"/>
</dbReference>
<evidence type="ECO:0000313" key="6">
    <source>
        <dbReference type="Proteomes" id="UP001497623"/>
    </source>
</evidence>
<keyword evidence="3" id="KW-0539">Nucleus</keyword>
<dbReference type="EMBL" id="CAXKWB010069493">
    <property type="protein sequence ID" value="CAL4193182.1"/>
    <property type="molecule type" value="Genomic_DNA"/>
</dbReference>
<keyword evidence="6" id="KW-1185">Reference proteome</keyword>
<comment type="subcellular location">
    <subcellularLocation>
        <location evidence="1">Nucleus</location>
    </subcellularLocation>
</comment>
<dbReference type="InterPro" id="IPR027417">
    <property type="entry name" value="P-loop_NTPase"/>
</dbReference>
<dbReference type="Pfam" id="PF00271">
    <property type="entry name" value="Helicase_C"/>
    <property type="match status" value="1"/>
</dbReference>
<dbReference type="InterPro" id="IPR049730">
    <property type="entry name" value="SNF2/RAD54-like_C"/>
</dbReference>
<dbReference type="GO" id="GO:0140658">
    <property type="term" value="F:ATP-dependent chromatin remodeler activity"/>
    <property type="evidence" value="ECO:0007669"/>
    <property type="project" value="TreeGrafter"/>
</dbReference>